<reference evidence="6 7" key="1">
    <citation type="submission" date="2019-05" db="EMBL/GenBank/DDBJ databases">
        <title>Draft genome sequence of Actinomadura geliboluensis A8036.</title>
        <authorList>
            <person name="Saricaoglu S."/>
            <person name="Isik K."/>
        </authorList>
    </citation>
    <scope>NUCLEOTIDE SEQUENCE [LARGE SCALE GENOMIC DNA]</scope>
    <source>
        <strain evidence="6 7">A8036</strain>
    </source>
</reference>
<name>A0A5S4HJM8_9ACTN</name>
<dbReference type="Gene3D" id="1.10.10.10">
    <property type="entry name" value="Winged helix-like DNA-binding domain superfamily/Winged helix DNA-binding domain"/>
    <property type="match status" value="1"/>
</dbReference>
<dbReference type="AlphaFoldDB" id="A0A5S4HJM8"/>
<dbReference type="Proteomes" id="UP000305238">
    <property type="component" value="Unassembled WGS sequence"/>
</dbReference>
<keyword evidence="3" id="KW-0238">DNA-binding</keyword>
<dbReference type="InterPro" id="IPR005119">
    <property type="entry name" value="LysR_subst-bd"/>
</dbReference>
<feature type="domain" description="HTH lysR-type" evidence="5">
    <location>
        <begin position="4"/>
        <end position="61"/>
    </location>
</feature>
<dbReference type="InterPro" id="IPR000847">
    <property type="entry name" value="LysR_HTH_N"/>
</dbReference>
<evidence type="ECO:0000256" key="1">
    <source>
        <dbReference type="ARBA" id="ARBA00009437"/>
    </source>
</evidence>
<evidence type="ECO:0000256" key="2">
    <source>
        <dbReference type="ARBA" id="ARBA00023015"/>
    </source>
</evidence>
<comment type="similarity">
    <text evidence="1">Belongs to the LysR transcriptional regulatory family.</text>
</comment>
<dbReference type="GO" id="GO:0003700">
    <property type="term" value="F:DNA-binding transcription factor activity"/>
    <property type="evidence" value="ECO:0007669"/>
    <property type="project" value="InterPro"/>
</dbReference>
<dbReference type="GO" id="GO:0032993">
    <property type="term" value="C:protein-DNA complex"/>
    <property type="evidence" value="ECO:0007669"/>
    <property type="project" value="TreeGrafter"/>
</dbReference>
<organism evidence="6 7">
    <name type="scientific">Actinomadura geliboluensis</name>
    <dbReference type="NCBI Taxonomy" id="882440"/>
    <lineage>
        <taxon>Bacteria</taxon>
        <taxon>Bacillati</taxon>
        <taxon>Actinomycetota</taxon>
        <taxon>Actinomycetes</taxon>
        <taxon>Streptosporangiales</taxon>
        <taxon>Thermomonosporaceae</taxon>
        <taxon>Actinomadura</taxon>
    </lineage>
</organism>
<evidence type="ECO:0000313" key="7">
    <source>
        <dbReference type="Proteomes" id="UP000305238"/>
    </source>
</evidence>
<proteinExistence type="inferred from homology"/>
<keyword evidence="7" id="KW-1185">Reference proteome</keyword>
<dbReference type="PANTHER" id="PTHR30346:SF0">
    <property type="entry name" value="HCA OPERON TRANSCRIPTIONAL ACTIVATOR HCAR"/>
    <property type="match status" value="1"/>
</dbReference>
<dbReference type="PROSITE" id="PS50931">
    <property type="entry name" value="HTH_LYSR"/>
    <property type="match status" value="1"/>
</dbReference>
<dbReference type="Pfam" id="PF00126">
    <property type="entry name" value="HTH_1"/>
    <property type="match status" value="1"/>
</dbReference>
<evidence type="ECO:0000256" key="3">
    <source>
        <dbReference type="ARBA" id="ARBA00023125"/>
    </source>
</evidence>
<comment type="caution">
    <text evidence="6">The sequence shown here is derived from an EMBL/GenBank/DDBJ whole genome shotgun (WGS) entry which is preliminary data.</text>
</comment>
<dbReference type="InterPro" id="IPR036390">
    <property type="entry name" value="WH_DNA-bd_sf"/>
</dbReference>
<dbReference type="CDD" id="cd08414">
    <property type="entry name" value="PBP2_LTTR_aromatics_like"/>
    <property type="match status" value="1"/>
</dbReference>
<dbReference type="SUPFAM" id="SSF46785">
    <property type="entry name" value="Winged helix' DNA-binding domain"/>
    <property type="match status" value="1"/>
</dbReference>
<dbReference type="GO" id="GO:0003677">
    <property type="term" value="F:DNA binding"/>
    <property type="evidence" value="ECO:0007669"/>
    <property type="project" value="UniProtKB-KW"/>
</dbReference>
<dbReference type="EMBL" id="VCKZ01000085">
    <property type="protein sequence ID" value="TMR39500.1"/>
    <property type="molecule type" value="Genomic_DNA"/>
</dbReference>
<keyword evidence="2" id="KW-0805">Transcription regulation</keyword>
<dbReference type="Gene3D" id="3.40.190.10">
    <property type="entry name" value="Periplasmic binding protein-like II"/>
    <property type="match status" value="2"/>
</dbReference>
<dbReference type="RefSeq" id="WP_138636836.1">
    <property type="nucleotide sequence ID" value="NZ_JASWDG010000003.1"/>
</dbReference>
<accession>A0A5S4HJM8</accession>
<gene>
    <name evidence="6" type="ORF">ETD96_14355</name>
</gene>
<dbReference type="PANTHER" id="PTHR30346">
    <property type="entry name" value="TRANSCRIPTIONAL DUAL REGULATOR HCAR-RELATED"/>
    <property type="match status" value="1"/>
</dbReference>
<dbReference type="OrthoDB" id="79118at2"/>
<sequence length="314" mass="32928">MPEIEARELECFLVLSEELHFGRTAERLYLSQSRVSQLLRALEQRVGARLVERTSRRVRLTPLGASLRDELEPAYAAVLGAVDRARAAARGVGGVLRVGFLGVLDEELMGFVAAFERAHPGSEVHTVEVPLADPFGAVRDGDLDAAIVLAPVRERGLATGPVFNEAPLSLAVAAGHPLADRPSVDAEQLAGHPLVRIAGPAPRYWREAQSPGVTPGGRLIPSGPAVTTIQEALALVAVGRGAMLLCVPTARVQARGDIAFVPVTGLPRSALTLVWRRERTTATLRAFAAALTGGPDAAGAGERGLPLLAGPGCG</sequence>
<protein>
    <submittedName>
        <fullName evidence="6">LysR family transcriptional regulator</fullName>
    </submittedName>
</protein>
<dbReference type="PRINTS" id="PR00039">
    <property type="entry name" value="HTHLYSR"/>
</dbReference>
<keyword evidence="4" id="KW-0804">Transcription</keyword>
<evidence type="ECO:0000256" key="4">
    <source>
        <dbReference type="ARBA" id="ARBA00023163"/>
    </source>
</evidence>
<evidence type="ECO:0000313" key="6">
    <source>
        <dbReference type="EMBL" id="TMR39500.1"/>
    </source>
</evidence>
<evidence type="ECO:0000259" key="5">
    <source>
        <dbReference type="PROSITE" id="PS50931"/>
    </source>
</evidence>
<dbReference type="InterPro" id="IPR036388">
    <property type="entry name" value="WH-like_DNA-bd_sf"/>
</dbReference>
<dbReference type="SUPFAM" id="SSF53850">
    <property type="entry name" value="Periplasmic binding protein-like II"/>
    <property type="match status" value="1"/>
</dbReference>
<dbReference type="Pfam" id="PF03466">
    <property type="entry name" value="LysR_substrate"/>
    <property type="match status" value="1"/>
</dbReference>